<comment type="caution">
    <text evidence="1">The sequence shown here is derived from an EMBL/GenBank/DDBJ whole genome shotgun (WGS) entry which is preliminary data.</text>
</comment>
<gene>
    <name evidence="1" type="ORF">GGR36_004281</name>
</gene>
<reference evidence="1 2" key="1">
    <citation type="submission" date="2020-08" db="EMBL/GenBank/DDBJ databases">
        <title>Genomic Encyclopedia of Type Strains, Phase IV (KMG-IV): sequencing the most valuable type-strain genomes for metagenomic binning, comparative biology and taxonomic classification.</title>
        <authorList>
            <person name="Goeker M."/>
        </authorList>
    </citation>
    <scope>NUCLEOTIDE SEQUENCE [LARGE SCALE GENOMIC DNA]</scope>
    <source>
        <strain evidence="1 2">DSM 106739</strain>
    </source>
</reference>
<dbReference type="RefSeq" id="WP_183638443.1">
    <property type="nucleotide sequence ID" value="NZ_BAABLE010000001.1"/>
</dbReference>
<proteinExistence type="predicted"/>
<accession>A0A840BQM4</accession>
<dbReference type="EMBL" id="JACIET010000005">
    <property type="protein sequence ID" value="MBB4014923.1"/>
    <property type="molecule type" value="Genomic_DNA"/>
</dbReference>
<dbReference type="Proteomes" id="UP000561045">
    <property type="component" value="Unassembled WGS sequence"/>
</dbReference>
<keyword evidence="2" id="KW-1185">Reference proteome</keyword>
<name>A0A840BQM4_9RHOO</name>
<organism evidence="1 2">
    <name type="scientific">Niveibacterium umoris</name>
    <dbReference type="NCBI Taxonomy" id="1193620"/>
    <lineage>
        <taxon>Bacteria</taxon>
        <taxon>Pseudomonadati</taxon>
        <taxon>Pseudomonadota</taxon>
        <taxon>Betaproteobacteria</taxon>
        <taxon>Rhodocyclales</taxon>
        <taxon>Rhodocyclaceae</taxon>
        <taxon>Niveibacterium</taxon>
    </lineage>
</organism>
<protein>
    <submittedName>
        <fullName evidence="1">Uncharacterized protein</fullName>
    </submittedName>
</protein>
<sequence>MPSFKEAFEKIADGLEDLSSLEVVTYRGTIKIEATDVTALSFDKILQNAKAQAGFRVVASTKSRLDGDTRAFYDDNATASDIAAHNALWDSASAKRAAVVQIFESEILKRIA</sequence>
<dbReference type="AlphaFoldDB" id="A0A840BQM4"/>
<evidence type="ECO:0000313" key="2">
    <source>
        <dbReference type="Proteomes" id="UP000561045"/>
    </source>
</evidence>
<evidence type="ECO:0000313" key="1">
    <source>
        <dbReference type="EMBL" id="MBB4014923.1"/>
    </source>
</evidence>